<evidence type="ECO:0000256" key="4">
    <source>
        <dbReference type="ARBA" id="ARBA00022475"/>
    </source>
</evidence>
<dbReference type="InterPro" id="IPR001036">
    <property type="entry name" value="Acrflvin-R"/>
</dbReference>
<name>A0A5E6M3Z7_9BACT</name>
<evidence type="ECO:0000256" key="6">
    <source>
        <dbReference type="ARBA" id="ARBA00022989"/>
    </source>
</evidence>
<evidence type="ECO:0000256" key="3">
    <source>
        <dbReference type="ARBA" id="ARBA00022448"/>
    </source>
</evidence>
<dbReference type="PANTHER" id="PTHR32063">
    <property type="match status" value="1"/>
</dbReference>
<dbReference type="GO" id="GO:0005886">
    <property type="term" value="C:plasma membrane"/>
    <property type="evidence" value="ECO:0007669"/>
    <property type="project" value="UniProtKB-SubCell"/>
</dbReference>
<feature type="transmembrane region" description="Helical" evidence="8">
    <location>
        <begin position="883"/>
        <end position="902"/>
    </location>
</feature>
<keyword evidence="10" id="KW-1185">Reference proteome</keyword>
<dbReference type="EMBL" id="CABFVA020000001">
    <property type="protein sequence ID" value="VVM04316.1"/>
    <property type="molecule type" value="Genomic_DNA"/>
</dbReference>
<sequence>MINTLLRFSVRRRELIFFASAALFALGFWAALRLPIDAVPDITSPMVQVNTPVPSLAPEEIEKLVTFPIEVELAGLPGLDVMRSLSKFGLSQVTLIFRDGTDIYRSRQLVSERLLAAQAKIPRDLSPSLAPMATGLGEILYYSLEYRPESKEKPPTEMLQLMELRLLQEYTVKPLLRRIPGVADINTTGGYEKLIVVSPTAESLLHAGLTVSDLGALVGKNVQNAGGAVIDQMGQQLFVRSLGRVEDLAQIGRLPIKYAGSTQPVLVGDLAQVAVGPNIRTGAATVNGKEEVVGTVLMLIGENAQAVASRVKEKIGEIRKRLPPSVDIHILYDQSELVGRTIQTVVKNLSEGALLVVGVLFLLVGEVRASLLVTSVIPLSFLFALLAMGPLHVSANLMSLGAIDFGLLVDGAVVLVDNALRELARRRSASGQPLTPSERLSTVLLAAEQVGPSVFFGVLVITVVYVPILSLGGIEGKMFRPMAFSVILALSGSLLLALTYVPAAATVWIRENASGRETWLIRLARRAYLPILRWTLGRGGILVVAGSFAAFAFGLWTLSHMGAVFVPRLDEGAFTIEFYKAPSVSLEASVALEKETEKMLLSRIPEAELLFSRTGTSEIATDPMPPNENDLYMMLRPRAQWRQENGRPIDREKLIEIISREVETRVPGQTMLFVQPIEMRFNDMLEGQRAELAVKWFGPDYDVLEGLASRTQEILRTIPGALEVEFQSAGRSPSLEFLPDRGAMERYIVQSAEINSAVATGVGGENVGTMIDGERRYPIVIRLPEGERSDPEKVLRLPVRSENGGLLPLGEVADYTIRDRVRMIHRGNGIRYQVLEVTLGSRDLEGFVREARARILRALHPPPGYFLEFGGQYQNLVHAQARLAVIVPTGLLLIFFLLYTALGRLRQTLLVLLSVPVAATGGIFSLRLMNLPFSLSAAVGFIALSGIATLASLVLISFFNQLRNEGKSVRESVWEGCQIRLRPVLMTGAVASLGFLPMALAQGAGAEVQRPLALVVIGGILSSSLLSLLLLPTLYTWTERDSEKRHPSGSPTAGERS</sequence>
<dbReference type="PANTHER" id="PTHR32063:SF24">
    <property type="entry name" value="CATION EFFLUX SYSTEM (ACRB_ACRD_ACRF FAMILY)"/>
    <property type="match status" value="1"/>
</dbReference>
<dbReference type="GO" id="GO:0008324">
    <property type="term" value="F:monoatomic cation transmembrane transporter activity"/>
    <property type="evidence" value="ECO:0007669"/>
    <property type="project" value="InterPro"/>
</dbReference>
<organism evidence="9 10">
    <name type="scientific">Methylacidimicrobium tartarophylax</name>
    <dbReference type="NCBI Taxonomy" id="1041768"/>
    <lineage>
        <taxon>Bacteria</taxon>
        <taxon>Pseudomonadati</taxon>
        <taxon>Verrucomicrobiota</taxon>
        <taxon>Methylacidimicrobium</taxon>
    </lineage>
</organism>
<gene>
    <name evidence="9" type="primary">czcA</name>
    <name evidence="9" type="ORF">MAMT_00011</name>
</gene>
<feature type="transmembrane region" description="Helical" evidence="8">
    <location>
        <begin position="909"/>
        <end position="929"/>
    </location>
</feature>
<feature type="transmembrane region" description="Helical" evidence="8">
    <location>
        <begin position="1012"/>
        <end position="1035"/>
    </location>
</feature>
<protein>
    <submittedName>
        <fullName evidence="9">Cobalt-zinc-cadmium resistance protein CzcA</fullName>
    </submittedName>
</protein>
<feature type="transmembrane region" description="Helical" evidence="8">
    <location>
        <begin position="371"/>
        <end position="391"/>
    </location>
</feature>
<comment type="similarity">
    <text evidence="2">Belongs to the resistance-nodulation-cell division (RND) (TC 2.A.6) family.</text>
</comment>
<evidence type="ECO:0000256" key="5">
    <source>
        <dbReference type="ARBA" id="ARBA00022692"/>
    </source>
</evidence>
<dbReference type="InterPro" id="IPR027463">
    <property type="entry name" value="AcrB_DN_DC_subdom"/>
</dbReference>
<dbReference type="SUPFAM" id="SSF82714">
    <property type="entry name" value="Multidrug efflux transporter AcrB TolC docking domain, DN and DC subdomains"/>
    <property type="match status" value="2"/>
</dbReference>
<dbReference type="Gene3D" id="3.30.70.1320">
    <property type="entry name" value="Multidrug efflux transporter AcrB pore domain like"/>
    <property type="match status" value="1"/>
</dbReference>
<feature type="transmembrane region" description="Helical" evidence="8">
    <location>
        <begin position="397"/>
        <end position="420"/>
    </location>
</feature>
<accession>A0A5E6M3Z7</accession>
<keyword evidence="3" id="KW-0813">Transport</keyword>
<comment type="subcellular location">
    <subcellularLocation>
        <location evidence="1">Cell membrane</location>
        <topology evidence="1">Multi-pass membrane protein</topology>
    </subcellularLocation>
</comment>
<dbReference type="Gene3D" id="3.30.70.1440">
    <property type="entry name" value="Multidrug efflux transporter AcrB pore domain"/>
    <property type="match status" value="1"/>
</dbReference>
<reference evidence="9 10" key="1">
    <citation type="submission" date="2019-09" db="EMBL/GenBank/DDBJ databases">
        <authorList>
            <person name="Cremers G."/>
        </authorList>
    </citation>
    <scope>NUCLEOTIDE SEQUENCE [LARGE SCALE GENOMIC DNA]</scope>
    <source>
        <strain evidence="9">4A</strain>
    </source>
</reference>
<feature type="transmembrane region" description="Helical" evidence="8">
    <location>
        <begin position="981"/>
        <end position="1000"/>
    </location>
</feature>
<evidence type="ECO:0000256" key="7">
    <source>
        <dbReference type="ARBA" id="ARBA00023136"/>
    </source>
</evidence>
<evidence type="ECO:0000256" key="8">
    <source>
        <dbReference type="SAM" id="Phobius"/>
    </source>
</evidence>
<dbReference type="RefSeq" id="WP_142658900.1">
    <property type="nucleotide sequence ID" value="NZ_CABFVA020000001.1"/>
</dbReference>
<feature type="transmembrane region" description="Helical" evidence="8">
    <location>
        <begin position="935"/>
        <end position="960"/>
    </location>
</feature>
<dbReference type="SUPFAM" id="SSF82866">
    <property type="entry name" value="Multidrug efflux transporter AcrB transmembrane domain"/>
    <property type="match status" value="2"/>
</dbReference>
<dbReference type="NCBIfam" id="TIGR00914">
    <property type="entry name" value="2A0601"/>
    <property type="match status" value="1"/>
</dbReference>
<feature type="transmembrane region" description="Helical" evidence="8">
    <location>
        <begin position="454"/>
        <end position="474"/>
    </location>
</feature>
<dbReference type="Gene3D" id="3.30.70.1430">
    <property type="entry name" value="Multidrug efflux transporter AcrB pore domain"/>
    <property type="match status" value="2"/>
</dbReference>
<dbReference type="Gene3D" id="1.20.1640.10">
    <property type="entry name" value="Multidrug efflux transporter AcrB transmembrane domain"/>
    <property type="match status" value="2"/>
</dbReference>
<keyword evidence="7 8" id="KW-0472">Membrane</keyword>
<feature type="transmembrane region" description="Helical" evidence="8">
    <location>
        <begin position="486"/>
        <end position="510"/>
    </location>
</feature>
<dbReference type="Gene3D" id="3.30.2090.10">
    <property type="entry name" value="Multidrug efflux transporter AcrB TolC docking domain, DN and DC subdomains"/>
    <property type="match status" value="2"/>
</dbReference>
<evidence type="ECO:0000313" key="10">
    <source>
        <dbReference type="Proteomes" id="UP000334923"/>
    </source>
</evidence>
<feature type="transmembrane region" description="Helical" evidence="8">
    <location>
        <begin position="345"/>
        <end position="364"/>
    </location>
</feature>
<dbReference type="OrthoDB" id="174266at2"/>
<keyword evidence="6 8" id="KW-1133">Transmembrane helix</keyword>
<keyword evidence="4" id="KW-1003">Cell membrane</keyword>
<feature type="transmembrane region" description="Helical" evidence="8">
    <location>
        <begin position="531"/>
        <end position="556"/>
    </location>
</feature>
<evidence type="ECO:0000256" key="1">
    <source>
        <dbReference type="ARBA" id="ARBA00004651"/>
    </source>
</evidence>
<dbReference type="PRINTS" id="PR00702">
    <property type="entry name" value="ACRIFLAVINRP"/>
</dbReference>
<dbReference type="Pfam" id="PF00873">
    <property type="entry name" value="ACR_tran"/>
    <property type="match status" value="1"/>
</dbReference>
<evidence type="ECO:0000313" key="9">
    <source>
        <dbReference type="EMBL" id="VVM04316.1"/>
    </source>
</evidence>
<proteinExistence type="inferred from homology"/>
<dbReference type="GO" id="GO:0042910">
    <property type="term" value="F:xenobiotic transmembrane transporter activity"/>
    <property type="evidence" value="ECO:0007669"/>
    <property type="project" value="TreeGrafter"/>
</dbReference>
<dbReference type="Proteomes" id="UP000334923">
    <property type="component" value="Unassembled WGS sequence"/>
</dbReference>
<evidence type="ECO:0000256" key="2">
    <source>
        <dbReference type="ARBA" id="ARBA00010942"/>
    </source>
</evidence>
<keyword evidence="5 8" id="KW-0812">Transmembrane</keyword>
<dbReference type="AlphaFoldDB" id="A0A5E6M3Z7"/>
<dbReference type="SUPFAM" id="SSF82693">
    <property type="entry name" value="Multidrug efflux transporter AcrB pore domain, PN1, PN2, PC1 and PC2 subdomains"/>
    <property type="match status" value="1"/>
</dbReference>
<dbReference type="InterPro" id="IPR004763">
    <property type="entry name" value="CusA-like"/>
</dbReference>